<proteinExistence type="inferred from homology"/>
<feature type="chain" id="PRO_5040974317" evidence="3">
    <location>
        <begin position="21"/>
        <end position="546"/>
    </location>
</feature>
<comment type="caution">
    <text evidence="7">The sequence shown here is derived from an EMBL/GenBank/DDBJ whole genome shotgun (WGS) entry which is preliminary data.</text>
</comment>
<dbReference type="InterPro" id="IPR001117">
    <property type="entry name" value="Cu-oxidase_2nd"/>
</dbReference>
<dbReference type="Pfam" id="PF07732">
    <property type="entry name" value="Cu-oxidase_3"/>
    <property type="match status" value="1"/>
</dbReference>
<reference evidence="7" key="1">
    <citation type="submission" date="2022-07" db="EMBL/GenBank/DDBJ databases">
        <title>Phylogenomic reconstructions and comparative analyses of Kickxellomycotina fungi.</title>
        <authorList>
            <person name="Reynolds N.K."/>
            <person name="Stajich J.E."/>
            <person name="Barry K."/>
            <person name="Grigoriev I.V."/>
            <person name="Crous P."/>
            <person name="Smith M.E."/>
        </authorList>
    </citation>
    <scope>NUCLEOTIDE SEQUENCE</scope>
    <source>
        <strain evidence="7">NRRL 1566</strain>
    </source>
</reference>
<dbReference type="SUPFAM" id="SSF49503">
    <property type="entry name" value="Cupredoxins"/>
    <property type="match status" value="3"/>
</dbReference>
<keyword evidence="8" id="KW-1185">Reference proteome</keyword>
<dbReference type="InterPro" id="IPR011707">
    <property type="entry name" value="Cu-oxidase-like_N"/>
</dbReference>
<dbReference type="InterPro" id="IPR045087">
    <property type="entry name" value="Cu-oxidase_fam"/>
</dbReference>
<evidence type="ECO:0000259" key="6">
    <source>
        <dbReference type="Pfam" id="PF07732"/>
    </source>
</evidence>
<dbReference type="AlphaFoldDB" id="A0A9W8LX27"/>
<keyword evidence="2" id="KW-0186">Copper</keyword>
<protein>
    <submittedName>
        <fullName evidence="7">Ferroxidase fet3</fullName>
    </submittedName>
</protein>
<evidence type="ECO:0000259" key="5">
    <source>
        <dbReference type="Pfam" id="PF07731"/>
    </source>
</evidence>
<keyword evidence="3" id="KW-0732">Signal</keyword>
<evidence type="ECO:0000256" key="1">
    <source>
        <dbReference type="ARBA" id="ARBA00010609"/>
    </source>
</evidence>
<comment type="similarity">
    <text evidence="1">Belongs to the multicopper oxidase family.</text>
</comment>
<evidence type="ECO:0000259" key="4">
    <source>
        <dbReference type="Pfam" id="PF00394"/>
    </source>
</evidence>
<accession>A0A9W8LX27</accession>
<dbReference type="OrthoDB" id="2121828at2759"/>
<organism evidence="7 8">
    <name type="scientific">Coemansia brasiliensis</name>
    <dbReference type="NCBI Taxonomy" id="2650707"/>
    <lineage>
        <taxon>Eukaryota</taxon>
        <taxon>Fungi</taxon>
        <taxon>Fungi incertae sedis</taxon>
        <taxon>Zoopagomycota</taxon>
        <taxon>Kickxellomycotina</taxon>
        <taxon>Kickxellomycetes</taxon>
        <taxon>Kickxellales</taxon>
        <taxon>Kickxellaceae</taxon>
        <taxon>Coemansia</taxon>
    </lineage>
</organism>
<feature type="domain" description="Plastocyanin-like" evidence="4">
    <location>
        <begin position="154"/>
        <end position="282"/>
    </location>
</feature>
<name>A0A9W8LX27_9FUNG</name>
<evidence type="ECO:0000256" key="3">
    <source>
        <dbReference type="SAM" id="SignalP"/>
    </source>
</evidence>
<dbReference type="PANTHER" id="PTHR11709:SF511">
    <property type="entry name" value="LACCASE"/>
    <property type="match status" value="1"/>
</dbReference>
<dbReference type="GO" id="GO:0016491">
    <property type="term" value="F:oxidoreductase activity"/>
    <property type="evidence" value="ECO:0007669"/>
    <property type="project" value="InterPro"/>
</dbReference>
<dbReference type="InterPro" id="IPR008972">
    <property type="entry name" value="Cupredoxin"/>
</dbReference>
<evidence type="ECO:0000313" key="8">
    <source>
        <dbReference type="Proteomes" id="UP001139887"/>
    </source>
</evidence>
<feature type="domain" description="Plastocyanin-like" evidence="5">
    <location>
        <begin position="383"/>
        <end position="499"/>
    </location>
</feature>
<dbReference type="Pfam" id="PF00394">
    <property type="entry name" value="Cu-oxidase"/>
    <property type="match status" value="1"/>
</dbReference>
<dbReference type="EMBL" id="JANBUW010000237">
    <property type="protein sequence ID" value="KAJ2847947.1"/>
    <property type="molecule type" value="Genomic_DNA"/>
</dbReference>
<evidence type="ECO:0000313" key="7">
    <source>
        <dbReference type="EMBL" id="KAJ2847947.1"/>
    </source>
</evidence>
<evidence type="ECO:0000256" key="2">
    <source>
        <dbReference type="ARBA" id="ARBA00023008"/>
    </source>
</evidence>
<dbReference type="Gene3D" id="2.60.40.420">
    <property type="entry name" value="Cupredoxins - blue copper proteins"/>
    <property type="match status" value="3"/>
</dbReference>
<feature type="domain" description="Plastocyanin-like" evidence="6">
    <location>
        <begin position="32"/>
        <end position="144"/>
    </location>
</feature>
<dbReference type="Proteomes" id="UP001139887">
    <property type="component" value="Unassembled WGS sequence"/>
</dbReference>
<feature type="signal peptide" evidence="3">
    <location>
        <begin position="1"/>
        <end position="20"/>
    </location>
</feature>
<gene>
    <name evidence="7" type="primary">FET3_11</name>
    <name evidence="7" type="ORF">IWW36_003582</name>
</gene>
<sequence>MLRFKTPLLLLLAFAWLINAARVEVDWKISRILISRDGRKPWDAIGVNGKQPVKPIHVTQGDVLALNVHNGLDEPTSLHFQGLLQNGTSYMDGTGMVTECGIPPNESFTYLIDTKDQVGTYSIQGHINFQYADGLRGLFIIHERYKPVAEYDEELIMTFEDWTADKFMPRMEVFQTIKTYMLPQNYPNGLINGIDGNRTEAIKLTPGKRYRLRLVSLAMTYWFTFRIPGHKLYIIEADGVDTEPFEVDSMDIGPTQRYSVLLTAYDTDEFNYVYDVSMYANFIIKSPGINPHNYQGLVQYSEHAPIKNVPQLSEEEMIWPDDTKLVPVNKQVLLSADKSLKFKEGGHGTGYGITYFGMGNVSYEPALVPALFSAFSMGDLALDSRIYGPQVEAHVLPHLKVIELDLHNPSMRDHLFVLHGHSFQIVEFGPSGNATAENKPVWPVRRPSKWPMRRDTVVVRTYEYVKLRFRADNPGVWLLSEGVLTHFYKGVGVTFIEAPDILQQTQKLPEELKQMCLKQGIKASGNGAGNEGYDLSGLSPAIYLDE</sequence>
<dbReference type="InterPro" id="IPR011706">
    <property type="entry name" value="Cu-oxidase_C"/>
</dbReference>
<dbReference type="PANTHER" id="PTHR11709">
    <property type="entry name" value="MULTI-COPPER OXIDASE"/>
    <property type="match status" value="1"/>
</dbReference>
<dbReference type="Pfam" id="PF07731">
    <property type="entry name" value="Cu-oxidase_2"/>
    <property type="match status" value="1"/>
</dbReference>
<dbReference type="GO" id="GO:0005507">
    <property type="term" value="F:copper ion binding"/>
    <property type="evidence" value="ECO:0007669"/>
    <property type="project" value="InterPro"/>
</dbReference>